<gene>
    <name evidence="1" type="ORF">I5907_13265</name>
</gene>
<evidence type="ECO:0000313" key="2">
    <source>
        <dbReference type="Proteomes" id="UP000628448"/>
    </source>
</evidence>
<dbReference type="Pfam" id="PF13692">
    <property type="entry name" value="Glyco_trans_1_4"/>
    <property type="match status" value="1"/>
</dbReference>
<evidence type="ECO:0000313" key="1">
    <source>
        <dbReference type="EMBL" id="MBG9377207.1"/>
    </source>
</evidence>
<comment type="caution">
    <text evidence="1">The sequence shown here is derived from an EMBL/GenBank/DDBJ whole genome shotgun (WGS) entry which is preliminary data.</text>
</comment>
<dbReference type="Proteomes" id="UP000628448">
    <property type="component" value="Unassembled WGS sequence"/>
</dbReference>
<dbReference type="SUPFAM" id="SSF53756">
    <property type="entry name" value="UDP-Glycosyltransferase/glycogen phosphorylase"/>
    <property type="match status" value="1"/>
</dbReference>
<organism evidence="1 2">
    <name type="scientific">Panacibacter microcysteis</name>
    <dbReference type="NCBI Taxonomy" id="2793269"/>
    <lineage>
        <taxon>Bacteria</taxon>
        <taxon>Pseudomonadati</taxon>
        <taxon>Bacteroidota</taxon>
        <taxon>Chitinophagia</taxon>
        <taxon>Chitinophagales</taxon>
        <taxon>Chitinophagaceae</taxon>
        <taxon>Panacibacter</taxon>
    </lineage>
</organism>
<dbReference type="Gene3D" id="3.40.50.11010">
    <property type="match status" value="1"/>
</dbReference>
<accession>A0A931E6S0</accession>
<dbReference type="EMBL" id="JADWYR010000002">
    <property type="protein sequence ID" value="MBG9377207.1"/>
    <property type="molecule type" value="Genomic_DNA"/>
</dbReference>
<proteinExistence type="predicted"/>
<dbReference type="AlphaFoldDB" id="A0A931E6S0"/>
<protein>
    <submittedName>
        <fullName evidence="1">Glycosyltransferase</fullName>
    </submittedName>
</protein>
<dbReference type="RefSeq" id="WP_196991305.1">
    <property type="nucleotide sequence ID" value="NZ_JADWYR010000002.1"/>
</dbReference>
<dbReference type="Gene3D" id="3.40.50.2000">
    <property type="entry name" value="Glycogen Phosphorylase B"/>
    <property type="match status" value="1"/>
</dbReference>
<reference evidence="1" key="1">
    <citation type="submission" date="2020-11" db="EMBL/GenBank/DDBJ databases">
        <title>Bacterial whole genome sequence for Panacibacter sp. DH6.</title>
        <authorList>
            <person name="Le V."/>
            <person name="Ko S."/>
            <person name="Ahn C.-Y."/>
            <person name="Oh H.-M."/>
        </authorList>
    </citation>
    <scope>NUCLEOTIDE SEQUENCE</scope>
    <source>
        <strain evidence="1">DH6</strain>
    </source>
</reference>
<name>A0A931E6S0_9BACT</name>
<keyword evidence="2" id="KW-1185">Reference proteome</keyword>
<sequence length="378" mass="43502">MDLVCFSHLRWNFVYQRPQHLLTRFANYYRVFYVEEYIYSDGEDGYSLSVNSDNVNVIIPHLKSGDIENVDINERIANIICQLFKAEQIEDYLFWYYTPMAVLYSRRFNPSLIVYDCMDELSAFSFAPASLKDAEQELFLKADVVFTGGVSLYNAKKAKHPKVFCFPSSIDKEHFSKARNNHNQPDDQMSIPHPRFGFFGVIDERFDIDLIRDVSAIKPDWHFIILGPVVKIDPATLPIKENIHYLGSKNYEELPLYISGWDVAMIPFAINASTKFISPTKTPEYLAAGVPVISTAIQDVVDPYGLNKTVNIIRSAKEFVDKATAVLHEPSRAEWLSKVDVFLKNNSWNNTWQEMNEIIDEELFAAKANLTDKTKQYV</sequence>